<dbReference type="SUPFAM" id="SSF52540">
    <property type="entry name" value="P-loop containing nucleoside triphosphate hydrolases"/>
    <property type="match status" value="2"/>
</dbReference>
<dbReference type="InterPro" id="IPR050107">
    <property type="entry name" value="ABC_carbohydrate_import_ATPase"/>
</dbReference>
<feature type="domain" description="ABC transporter" evidence="5">
    <location>
        <begin position="8"/>
        <end position="244"/>
    </location>
</feature>
<dbReference type="RefSeq" id="WP_154321961.1">
    <property type="nucleotide sequence ID" value="NZ_CP045695.1"/>
</dbReference>
<sequence>MEENQVLLECRGIYKSFGKNKVLQNINLRVRKGEVHALLGQNGAGKSTLVKIITGVYSMNAGEIFMDGEPVRINSPKDSENAGISIIHQDQQLVPFFDVTRNAFLGSEIRGKGGKLNFKKMKELVDEKLKLIESDFTSDQQISSLSVGQREQVAIVTALLQNPKLLILDEPTASLSSREIEKLFEVIGKLKKEGVTVIYISHHLDEIFRITDSITVLRDSRMQGTFSTESISRKDVVSLMIGKELKDFYPKEEAVIGDTVLEVEDVYSGTLVKGASFKLRRGEILGLAGLVGAGRTETMLAMYGVEKMKSGQVKIDGKPFAPKTPLEACRAGIAFIPEDRRNEGIVSQMDIAENLSLASTDLWARKGIIDKKKEGSRFEEIRDALNIVCTGQKQLVGELSGGNQQKVVIGRWMTGDFKVFIFDQPTTGVDIGAKTEIYKQMVALAKKGCGIIFISSENEELMGICDRIAVMTKGRIVKEFNAGNVTEHDILYWSAGGEEEERKEAGNVGQEE</sequence>
<evidence type="ECO:0000256" key="1">
    <source>
        <dbReference type="ARBA" id="ARBA00022448"/>
    </source>
</evidence>
<dbReference type="InterPro" id="IPR027417">
    <property type="entry name" value="P-loop_NTPase"/>
</dbReference>
<dbReference type="PROSITE" id="PS50893">
    <property type="entry name" value="ABC_TRANSPORTER_2"/>
    <property type="match status" value="2"/>
</dbReference>
<dbReference type="InterPro" id="IPR003593">
    <property type="entry name" value="AAA+_ATPase"/>
</dbReference>
<dbReference type="PROSITE" id="PS00211">
    <property type="entry name" value="ABC_TRANSPORTER_1"/>
    <property type="match status" value="1"/>
</dbReference>
<proteinExistence type="predicted"/>
<dbReference type="CDD" id="cd03215">
    <property type="entry name" value="ABC_Carb_Monos_II"/>
    <property type="match status" value="1"/>
</dbReference>
<dbReference type="AlphaFoldDB" id="A0A844FAU5"/>
<dbReference type="Gene3D" id="3.40.50.300">
    <property type="entry name" value="P-loop containing nucleotide triphosphate hydrolases"/>
    <property type="match status" value="2"/>
</dbReference>
<organism evidence="6 7">
    <name type="scientific">Clostridium scindens (strain JCM 10418 / VPI 12708)</name>
    <dbReference type="NCBI Taxonomy" id="29347"/>
    <lineage>
        <taxon>Bacteria</taxon>
        <taxon>Bacillati</taxon>
        <taxon>Bacillota</taxon>
        <taxon>Clostridia</taxon>
        <taxon>Lachnospirales</taxon>
        <taxon>Lachnospiraceae</taxon>
    </lineage>
</organism>
<keyword evidence="3" id="KW-0547">Nucleotide-binding</keyword>
<evidence type="ECO:0000259" key="5">
    <source>
        <dbReference type="PROSITE" id="PS50893"/>
    </source>
</evidence>
<dbReference type="PANTHER" id="PTHR43790">
    <property type="entry name" value="CARBOHYDRATE TRANSPORT ATP-BINDING PROTEIN MG119-RELATED"/>
    <property type="match status" value="1"/>
</dbReference>
<dbReference type="EMBL" id="VUMB01000009">
    <property type="protein sequence ID" value="MSS39835.1"/>
    <property type="molecule type" value="Genomic_DNA"/>
</dbReference>
<keyword evidence="2" id="KW-0677">Repeat</keyword>
<dbReference type="GO" id="GO:0016887">
    <property type="term" value="F:ATP hydrolysis activity"/>
    <property type="evidence" value="ECO:0007669"/>
    <property type="project" value="InterPro"/>
</dbReference>
<name>A0A844FAU5_CLOSV</name>
<dbReference type="Pfam" id="PF00005">
    <property type="entry name" value="ABC_tran"/>
    <property type="match status" value="2"/>
</dbReference>
<dbReference type="PANTHER" id="PTHR43790:SF9">
    <property type="entry name" value="GALACTOFURANOSE TRANSPORTER ATP-BINDING PROTEIN YTFR"/>
    <property type="match status" value="1"/>
</dbReference>
<dbReference type="SMART" id="SM00382">
    <property type="entry name" value="AAA"/>
    <property type="match status" value="2"/>
</dbReference>
<protein>
    <submittedName>
        <fullName evidence="6">Sugar ABC transporter ATP-binding protein</fullName>
    </submittedName>
</protein>
<dbReference type="InterPro" id="IPR017871">
    <property type="entry name" value="ABC_transporter-like_CS"/>
</dbReference>
<dbReference type="InterPro" id="IPR003439">
    <property type="entry name" value="ABC_transporter-like_ATP-bd"/>
</dbReference>
<feature type="domain" description="ABC transporter" evidence="5">
    <location>
        <begin position="255"/>
        <end position="498"/>
    </location>
</feature>
<evidence type="ECO:0000313" key="7">
    <source>
        <dbReference type="Proteomes" id="UP000462363"/>
    </source>
</evidence>
<comment type="caution">
    <text evidence="6">The sequence shown here is derived from an EMBL/GenBank/DDBJ whole genome shotgun (WGS) entry which is preliminary data.</text>
</comment>
<accession>A0A844FAU5</accession>
<keyword evidence="1" id="KW-0813">Transport</keyword>
<evidence type="ECO:0000256" key="2">
    <source>
        <dbReference type="ARBA" id="ARBA00022737"/>
    </source>
</evidence>
<gene>
    <name evidence="6" type="ORF">FYJ37_05615</name>
</gene>
<dbReference type="CDD" id="cd03216">
    <property type="entry name" value="ABC_Carb_Monos_I"/>
    <property type="match status" value="1"/>
</dbReference>
<evidence type="ECO:0000256" key="4">
    <source>
        <dbReference type="ARBA" id="ARBA00022840"/>
    </source>
</evidence>
<reference evidence="6 7" key="1">
    <citation type="submission" date="2019-08" db="EMBL/GenBank/DDBJ databases">
        <title>In-depth cultivation of the pig gut microbiome towards novel bacterial diversity and tailored functional studies.</title>
        <authorList>
            <person name="Wylensek D."/>
            <person name="Hitch T.C.A."/>
            <person name="Clavel T."/>
        </authorList>
    </citation>
    <scope>NUCLEOTIDE SEQUENCE [LARGE SCALE GENOMIC DNA]</scope>
    <source>
        <strain evidence="6 7">BL-389-WT-3D</strain>
    </source>
</reference>
<evidence type="ECO:0000256" key="3">
    <source>
        <dbReference type="ARBA" id="ARBA00022741"/>
    </source>
</evidence>
<keyword evidence="4 6" id="KW-0067">ATP-binding</keyword>
<dbReference type="Proteomes" id="UP000462363">
    <property type="component" value="Unassembled WGS sequence"/>
</dbReference>
<evidence type="ECO:0000313" key="6">
    <source>
        <dbReference type="EMBL" id="MSS39835.1"/>
    </source>
</evidence>
<dbReference type="GO" id="GO:0005524">
    <property type="term" value="F:ATP binding"/>
    <property type="evidence" value="ECO:0007669"/>
    <property type="project" value="UniProtKB-KW"/>
</dbReference>